<dbReference type="PRINTS" id="PR00301">
    <property type="entry name" value="HEATSHOCK70"/>
</dbReference>
<dbReference type="Pfam" id="PF00012">
    <property type="entry name" value="HSP70"/>
    <property type="match status" value="1"/>
</dbReference>
<evidence type="ECO:0000256" key="5">
    <source>
        <dbReference type="ARBA" id="ARBA00023134"/>
    </source>
</evidence>
<dbReference type="SUPFAM" id="SSF53067">
    <property type="entry name" value="Actin-like ATPase domain"/>
    <property type="match status" value="1"/>
</dbReference>
<name>A0A1D2M9V8_ORCCI</name>
<accession>A0A1D2M9V8</accession>
<evidence type="ECO:0000256" key="3">
    <source>
        <dbReference type="ARBA" id="ARBA00022801"/>
    </source>
</evidence>
<dbReference type="InterPro" id="IPR027417">
    <property type="entry name" value="P-loop_NTPase"/>
</dbReference>
<evidence type="ECO:0000259" key="8">
    <source>
        <dbReference type="PROSITE" id="PS51715"/>
    </source>
</evidence>
<keyword evidence="2" id="KW-0547">Nucleotide-binding</keyword>
<evidence type="ECO:0000313" key="10">
    <source>
        <dbReference type="Proteomes" id="UP000094527"/>
    </source>
</evidence>
<organism evidence="9 10">
    <name type="scientific">Orchesella cincta</name>
    <name type="common">Springtail</name>
    <name type="synonym">Podura cincta</name>
    <dbReference type="NCBI Taxonomy" id="48709"/>
    <lineage>
        <taxon>Eukaryota</taxon>
        <taxon>Metazoa</taxon>
        <taxon>Ecdysozoa</taxon>
        <taxon>Arthropoda</taxon>
        <taxon>Hexapoda</taxon>
        <taxon>Collembola</taxon>
        <taxon>Entomobryomorpha</taxon>
        <taxon>Entomobryoidea</taxon>
        <taxon>Orchesellidae</taxon>
        <taxon>Orchesellinae</taxon>
        <taxon>Orchesella</taxon>
    </lineage>
</organism>
<feature type="domain" description="GB1/RHD3-type G" evidence="8">
    <location>
        <begin position="59"/>
        <end position="340"/>
    </location>
</feature>
<evidence type="ECO:0000313" key="9">
    <source>
        <dbReference type="EMBL" id="ODM89712.1"/>
    </source>
</evidence>
<dbReference type="Gene3D" id="3.40.50.300">
    <property type="entry name" value="P-loop containing nucleotide triphosphate hydrolases"/>
    <property type="match status" value="1"/>
</dbReference>
<dbReference type="SUPFAM" id="SSF52540">
    <property type="entry name" value="P-loop containing nucleoside triphosphate hydrolases"/>
    <property type="match status" value="1"/>
</dbReference>
<keyword evidence="4" id="KW-0067">ATP-binding</keyword>
<dbReference type="PANTHER" id="PTHR10751">
    <property type="entry name" value="GUANYLATE BINDING PROTEIN"/>
    <property type="match status" value="1"/>
</dbReference>
<keyword evidence="10" id="KW-1185">Reference proteome</keyword>
<gene>
    <name evidence="9" type="ORF">Ocin01_16975</name>
</gene>
<dbReference type="GO" id="GO:0005524">
    <property type="term" value="F:ATP binding"/>
    <property type="evidence" value="ECO:0007669"/>
    <property type="project" value="UniProtKB-KW"/>
</dbReference>
<dbReference type="InterPro" id="IPR030386">
    <property type="entry name" value="G_GB1_RHD3_dom"/>
</dbReference>
<dbReference type="SUPFAM" id="SSF48340">
    <property type="entry name" value="Interferon-induced guanylate-binding protein 1 (GBP1), C-terminal domain"/>
    <property type="match status" value="3"/>
</dbReference>
<dbReference type="OMA" id="QMSKAKW"/>
<dbReference type="Gene3D" id="1.20.58.420">
    <property type="entry name" value="AHSP"/>
    <property type="match status" value="2"/>
</dbReference>
<dbReference type="InterPro" id="IPR015894">
    <property type="entry name" value="Guanylate-bd_N"/>
</dbReference>
<protein>
    <submittedName>
        <fullName evidence="9">78 kDa glucose-regulated protein</fullName>
    </submittedName>
</protein>
<evidence type="ECO:0000256" key="1">
    <source>
        <dbReference type="ARBA" id="ARBA00007381"/>
    </source>
</evidence>
<evidence type="ECO:0000256" key="6">
    <source>
        <dbReference type="PROSITE-ProRule" id="PRU01052"/>
    </source>
</evidence>
<dbReference type="InterPro" id="IPR043129">
    <property type="entry name" value="ATPase_NBD"/>
</dbReference>
<dbReference type="GO" id="GO:0003924">
    <property type="term" value="F:GTPase activity"/>
    <property type="evidence" value="ECO:0007669"/>
    <property type="project" value="InterPro"/>
</dbReference>
<dbReference type="Pfam" id="PF02263">
    <property type="entry name" value="GBP"/>
    <property type="match status" value="1"/>
</dbReference>
<sequence length="1165" mass="133881">MGSWSSDSDTDSVDGEECSGQPVQLIEFNHDCSSEEDTAWLSLQLNQELLEKLIESTKGRPVCVIAVAGPPRQGKSFLLNYIKRCLVAMENEDADWMGSDSHKNELTGFRWSTQYEPQTKGIWSWSRAFLVDGDDNEIAVILLDTQGFDDESTSPQELSSILGLSFLSSSIMIYNTAGELPDDVFNSLTQYLKFGMLCLENDEDGSDDPPFQKISLLVRDWNNPAQHEYGVKGGKSHLDDKIKGLKGKEQKKIKEALKKCFDKVECFLMPNIGEQALAATFKGCVGELHQDFAKYFETYINGLLKNEDLKIKKIMGTEITGFEWANNLQAFVKMFNDNNKEEDSSVTDETLWEVTSKVMHENIIEKCLRKYQEIFQKKQKSSKYLVEDTIENTHAQGIKQAKLLFKRAKKLEEFRNQYDKKLDKELQKALDELKEKNESARKRFVADCIGEANDTFREKLSKHFPFEEIEPVLYNPHVIHQKAESVKDDVTKAFSSNFPSEDDDKLINLQKSLHDVLDSVLQSAFLDRNKKNQEVAENIMTIIMENLLQEYSSEMRKFLFKQPFTETPILRHFHEISQQSLVEKYEKLDKPNNDDLRMRYTLHFQKLINDAFQVFDDEQKSKTNALMAQAEQLLQDQAEAYSKLLKFKAEDLKSEVELKLFHEKMVPVIMEKFKEVNPFPDGCSQREALTIRLKDQLKTVFLLAAKEGLESKRRLEDLYQNAVTSGFEMYMGAMQKARKEAEFVDDEKLSSEHNICLNVALTHFYNMTKVGKPEAEDVYKLNLEKKIEEHYTFLTGENKRTAKFAQSEGKNWVTECLKEYDELMREPVAASCKNLDELKEEHQKMKKKVIDSFNNKWPFKSQTFKEGFVENLGEEMEENFVELQDVFEMKRANDAAGTKEATDDARKYYHEEMETHFKNDQFMQLRQLQQLHERVSRNAIKRCTAKTPLKETQIKDLQQSLEKSFQKYQEKNDIALNWDCNNEPAIGIDLGTTYCCVAVYYKGKIQIIRNSLGSNTTASYVALNADGNHVVGQAAKDNAYRNPENTVFDAKRIIGRGMNDEHLQHDMKFWPFVVVQGEEGPAIEAYGKQYPPEQIGSFILRELRDQAERLLGRSVNKAVITVPAYFNDGQRAATKDAGEMAGLEVLTISQRADSSSNCLQTGTFS</sequence>
<keyword evidence="5" id="KW-0342">GTP-binding</keyword>
<evidence type="ECO:0000256" key="2">
    <source>
        <dbReference type="ARBA" id="ARBA00022741"/>
    </source>
</evidence>
<dbReference type="Proteomes" id="UP000094527">
    <property type="component" value="Unassembled WGS sequence"/>
</dbReference>
<dbReference type="InterPro" id="IPR036543">
    <property type="entry name" value="Guanylate-bd_C_sf"/>
</dbReference>
<dbReference type="EMBL" id="LJIJ01002431">
    <property type="protein sequence ID" value="ODM89712.1"/>
    <property type="molecule type" value="Genomic_DNA"/>
</dbReference>
<keyword evidence="7" id="KW-0175">Coiled coil</keyword>
<feature type="coiled-coil region" evidence="7">
    <location>
        <begin position="828"/>
        <end position="855"/>
    </location>
</feature>
<dbReference type="PROSITE" id="PS51715">
    <property type="entry name" value="G_GB1_RHD3"/>
    <property type="match status" value="1"/>
</dbReference>
<dbReference type="Gene3D" id="3.30.420.40">
    <property type="match status" value="1"/>
</dbReference>
<dbReference type="AlphaFoldDB" id="A0A1D2M9V8"/>
<keyword evidence="3" id="KW-0378">Hydrolase</keyword>
<dbReference type="PROSITE" id="PS00297">
    <property type="entry name" value="HSP70_1"/>
    <property type="match status" value="1"/>
</dbReference>
<comment type="similarity">
    <text evidence="6">Belongs to the TRAFAC class dynamin-like GTPase superfamily. GB1/RHD3 GTPase family.</text>
</comment>
<proteinExistence type="inferred from homology"/>
<dbReference type="STRING" id="48709.A0A1D2M9V8"/>
<comment type="similarity">
    <text evidence="1">Belongs to the heat shock protein 70 family.</text>
</comment>
<evidence type="ECO:0000256" key="7">
    <source>
        <dbReference type="SAM" id="Coils"/>
    </source>
</evidence>
<feature type="coiled-coil region" evidence="7">
    <location>
        <begin position="408"/>
        <end position="443"/>
    </location>
</feature>
<comment type="caution">
    <text evidence="9">The sequence shown here is derived from an EMBL/GenBank/DDBJ whole genome shotgun (WGS) entry which is preliminary data.</text>
</comment>
<dbReference type="InterPro" id="IPR018181">
    <property type="entry name" value="Heat_shock_70_CS"/>
</dbReference>
<evidence type="ECO:0000256" key="4">
    <source>
        <dbReference type="ARBA" id="ARBA00022840"/>
    </source>
</evidence>
<reference evidence="9 10" key="1">
    <citation type="journal article" date="2016" name="Genome Biol. Evol.">
        <title>Gene Family Evolution Reflects Adaptation to Soil Environmental Stressors in the Genome of the Collembolan Orchesella cincta.</title>
        <authorList>
            <person name="Faddeeva-Vakhrusheva A."/>
            <person name="Derks M.F."/>
            <person name="Anvar S.Y."/>
            <person name="Agamennone V."/>
            <person name="Suring W."/>
            <person name="Smit S."/>
            <person name="van Straalen N.M."/>
            <person name="Roelofs D."/>
        </authorList>
    </citation>
    <scope>NUCLEOTIDE SEQUENCE [LARGE SCALE GENOMIC DNA]</scope>
    <source>
        <tissue evidence="9">Mixed pool</tissue>
    </source>
</reference>
<dbReference type="GO" id="GO:0140662">
    <property type="term" value="F:ATP-dependent protein folding chaperone"/>
    <property type="evidence" value="ECO:0007669"/>
    <property type="project" value="InterPro"/>
</dbReference>
<dbReference type="GO" id="GO:0005525">
    <property type="term" value="F:GTP binding"/>
    <property type="evidence" value="ECO:0007669"/>
    <property type="project" value="UniProtKB-KW"/>
</dbReference>
<dbReference type="InterPro" id="IPR013126">
    <property type="entry name" value="Hsp_70_fam"/>
</dbReference>